<protein>
    <submittedName>
        <fullName evidence="1">SFRICE_030180</fullName>
    </submittedName>
</protein>
<proteinExistence type="predicted"/>
<sequence length="65" mass="7906">MSNNKWTKKITGWIPRDCKRSRGRQRKRWADIFLERQGPTWMTKARNRQYWKKTGEAYAEEATTT</sequence>
<reference evidence="1" key="1">
    <citation type="submission" date="2016-07" db="EMBL/GenBank/DDBJ databases">
        <authorList>
            <person name="Bretaudeau A."/>
        </authorList>
    </citation>
    <scope>NUCLEOTIDE SEQUENCE</scope>
    <source>
        <strain evidence="1">Rice</strain>
        <tissue evidence="1">Whole body</tissue>
    </source>
</reference>
<evidence type="ECO:0000313" key="1">
    <source>
        <dbReference type="EMBL" id="SOQ34436.1"/>
    </source>
</evidence>
<dbReference type="AlphaFoldDB" id="A0A2H1V101"/>
<gene>
    <name evidence="1" type="ORF">SFRICE_030180</name>
</gene>
<name>A0A2H1V101_SPOFR</name>
<accession>A0A2H1V101</accession>
<dbReference type="EMBL" id="ODYU01000152">
    <property type="protein sequence ID" value="SOQ34436.1"/>
    <property type="molecule type" value="Genomic_DNA"/>
</dbReference>
<organism evidence="1">
    <name type="scientific">Spodoptera frugiperda</name>
    <name type="common">Fall armyworm</name>
    <dbReference type="NCBI Taxonomy" id="7108"/>
    <lineage>
        <taxon>Eukaryota</taxon>
        <taxon>Metazoa</taxon>
        <taxon>Ecdysozoa</taxon>
        <taxon>Arthropoda</taxon>
        <taxon>Hexapoda</taxon>
        <taxon>Insecta</taxon>
        <taxon>Pterygota</taxon>
        <taxon>Neoptera</taxon>
        <taxon>Endopterygota</taxon>
        <taxon>Lepidoptera</taxon>
        <taxon>Glossata</taxon>
        <taxon>Ditrysia</taxon>
        <taxon>Noctuoidea</taxon>
        <taxon>Noctuidae</taxon>
        <taxon>Amphipyrinae</taxon>
        <taxon>Spodoptera</taxon>
    </lineage>
</organism>